<keyword evidence="4" id="KW-1185">Reference proteome</keyword>
<gene>
    <name evidence="1" type="ordered locus">MTR_7g009440</name>
    <name evidence="2" type="ORF">MtrunA17_Chr7g0216631</name>
</gene>
<reference evidence="3" key="3">
    <citation type="submission" date="2015-04" db="UniProtKB">
        <authorList>
            <consortium name="EnsemblPlants"/>
        </authorList>
    </citation>
    <scope>IDENTIFICATION</scope>
    <source>
        <strain evidence="3">cv. Jemalong A17</strain>
    </source>
</reference>
<dbReference type="AlphaFoldDB" id="G7KYV3"/>
<protein>
    <submittedName>
        <fullName evidence="1 3">Uncharacterized protein</fullName>
    </submittedName>
</protein>
<dbReference type="HOGENOM" id="CLU_2323982_0_0_1"/>
<dbReference type="Gramene" id="rna38274">
    <property type="protein sequence ID" value="RHN44184.1"/>
    <property type="gene ID" value="gene38274"/>
</dbReference>
<dbReference type="Proteomes" id="UP000002051">
    <property type="component" value="Unassembled WGS sequence"/>
</dbReference>
<accession>G7KYV3</accession>
<proteinExistence type="predicted"/>
<dbReference type="STRING" id="3880.G7KYV3"/>
<dbReference type="Proteomes" id="UP000265566">
    <property type="component" value="Chromosome 7"/>
</dbReference>
<dbReference type="EMBL" id="PSQE01000007">
    <property type="protein sequence ID" value="RHN44184.1"/>
    <property type="molecule type" value="Genomic_DNA"/>
</dbReference>
<dbReference type="EMBL" id="CM001223">
    <property type="protein sequence ID" value="AES77338.1"/>
    <property type="molecule type" value="Genomic_DNA"/>
</dbReference>
<evidence type="ECO:0000313" key="3">
    <source>
        <dbReference type="EnsemblPlants" id="AES77338"/>
    </source>
</evidence>
<name>G7KYV3_MEDTR</name>
<dbReference type="PaxDb" id="3880-AES77338"/>
<reference evidence="2" key="4">
    <citation type="journal article" date="2018" name="Nat. Plants">
        <title>Whole-genome landscape of Medicago truncatula symbiotic genes.</title>
        <authorList>
            <person name="Pecrix Y."/>
            <person name="Gamas P."/>
            <person name="Carrere S."/>
        </authorList>
    </citation>
    <scope>NUCLEOTIDE SEQUENCE</scope>
    <source>
        <tissue evidence="2">Leaves</tissue>
    </source>
</reference>
<evidence type="ECO:0000313" key="2">
    <source>
        <dbReference type="EMBL" id="RHN44184.1"/>
    </source>
</evidence>
<sequence>MKSKNHRLKTKTTIACLSNKSTSPTALSLLLRSSLFRELLEKNSNVSEDDVTKEQQQIASDDELEGIFYDGIDNISFDFDPNRCNIELQERDLHSIFCT</sequence>
<organism evidence="1 4">
    <name type="scientific">Medicago truncatula</name>
    <name type="common">Barrel medic</name>
    <name type="synonym">Medicago tribuloides</name>
    <dbReference type="NCBI Taxonomy" id="3880"/>
    <lineage>
        <taxon>Eukaryota</taxon>
        <taxon>Viridiplantae</taxon>
        <taxon>Streptophyta</taxon>
        <taxon>Embryophyta</taxon>
        <taxon>Tracheophyta</taxon>
        <taxon>Spermatophyta</taxon>
        <taxon>Magnoliopsida</taxon>
        <taxon>eudicotyledons</taxon>
        <taxon>Gunneridae</taxon>
        <taxon>Pentapetalae</taxon>
        <taxon>rosids</taxon>
        <taxon>fabids</taxon>
        <taxon>Fabales</taxon>
        <taxon>Fabaceae</taxon>
        <taxon>Papilionoideae</taxon>
        <taxon>50 kb inversion clade</taxon>
        <taxon>NPAAA clade</taxon>
        <taxon>Hologalegina</taxon>
        <taxon>IRL clade</taxon>
        <taxon>Trifolieae</taxon>
        <taxon>Medicago</taxon>
    </lineage>
</organism>
<reference evidence="1 4" key="1">
    <citation type="journal article" date="2011" name="Nature">
        <title>The Medicago genome provides insight into the evolution of rhizobial symbioses.</title>
        <authorList>
            <person name="Young N.D."/>
            <person name="Debelle F."/>
            <person name="Oldroyd G.E."/>
            <person name="Geurts R."/>
            <person name="Cannon S.B."/>
            <person name="Udvardi M.K."/>
            <person name="Benedito V.A."/>
            <person name="Mayer K.F."/>
            <person name="Gouzy J."/>
            <person name="Schoof H."/>
            <person name="Van de Peer Y."/>
            <person name="Proost S."/>
            <person name="Cook D.R."/>
            <person name="Meyers B.C."/>
            <person name="Spannagl M."/>
            <person name="Cheung F."/>
            <person name="De Mita S."/>
            <person name="Krishnakumar V."/>
            <person name="Gundlach H."/>
            <person name="Zhou S."/>
            <person name="Mudge J."/>
            <person name="Bharti A.K."/>
            <person name="Murray J.D."/>
            <person name="Naoumkina M.A."/>
            <person name="Rosen B."/>
            <person name="Silverstein K.A."/>
            <person name="Tang H."/>
            <person name="Rombauts S."/>
            <person name="Zhao P.X."/>
            <person name="Zhou P."/>
            <person name="Barbe V."/>
            <person name="Bardou P."/>
            <person name="Bechner M."/>
            <person name="Bellec A."/>
            <person name="Berger A."/>
            <person name="Berges H."/>
            <person name="Bidwell S."/>
            <person name="Bisseling T."/>
            <person name="Choisne N."/>
            <person name="Couloux A."/>
            <person name="Denny R."/>
            <person name="Deshpande S."/>
            <person name="Dai X."/>
            <person name="Doyle J.J."/>
            <person name="Dudez A.M."/>
            <person name="Farmer A.D."/>
            <person name="Fouteau S."/>
            <person name="Franken C."/>
            <person name="Gibelin C."/>
            <person name="Gish J."/>
            <person name="Goldstein S."/>
            <person name="Gonzalez A.J."/>
            <person name="Green P.J."/>
            <person name="Hallab A."/>
            <person name="Hartog M."/>
            <person name="Hua A."/>
            <person name="Humphray S.J."/>
            <person name="Jeong D.H."/>
            <person name="Jing Y."/>
            <person name="Jocker A."/>
            <person name="Kenton S.M."/>
            <person name="Kim D.J."/>
            <person name="Klee K."/>
            <person name="Lai H."/>
            <person name="Lang C."/>
            <person name="Lin S."/>
            <person name="Macmil S.L."/>
            <person name="Magdelenat G."/>
            <person name="Matthews L."/>
            <person name="McCorrison J."/>
            <person name="Monaghan E.L."/>
            <person name="Mun J.H."/>
            <person name="Najar F.Z."/>
            <person name="Nicholson C."/>
            <person name="Noirot C."/>
            <person name="O'Bleness M."/>
            <person name="Paule C.R."/>
            <person name="Poulain J."/>
            <person name="Prion F."/>
            <person name="Qin B."/>
            <person name="Qu C."/>
            <person name="Retzel E.F."/>
            <person name="Riddle C."/>
            <person name="Sallet E."/>
            <person name="Samain S."/>
            <person name="Samson N."/>
            <person name="Sanders I."/>
            <person name="Saurat O."/>
            <person name="Scarpelli C."/>
            <person name="Schiex T."/>
            <person name="Segurens B."/>
            <person name="Severin A.J."/>
            <person name="Sherrier D.J."/>
            <person name="Shi R."/>
            <person name="Sims S."/>
            <person name="Singer S.R."/>
            <person name="Sinharoy S."/>
            <person name="Sterck L."/>
            <person name="Viollet A."/>
            <person name="Wang B.B."/>
            <person name="Wang K."/>
            <person name="Wang M."/>
            <person name="Wang X."/>
            <person name="Warfsmann J."/>
            <person name="Weissenbach J."/>
            <person name="White D.D."/>
            <person name="White J.D."/>
            <person name="Wiley G.B."/>
            <person name="Wincker P."/>
            <person name="Xing Y."/>
            <person name="Yang L."/>
            <person name="Yao Z."/>
            <person name="Ying F."/>
            <person name="Zhai J."/>
            <person name="Zhou L."/>
            <person name="Zuber A."/>
            <person name="Denarie J."/>
            <person name="Dixon R.A."/>
            <person name="May G.D."/>
            <person name="Schwartz D.C."/>
            <person name="Rogers J."/>
            <person name="Quetier F."/>
            <person name="Town C.D."/>
            <person name="Roe B.A."/>
        </authorList>
    </citation>
    <scope>NUCLEOTIDE SEQUENCE [LARGE SCALE GENOMIC DNA]</scope>
    <source>
        <strain evidence="1">A17</strain>
        <strain evidence="3 4">cv. Jemalong A17</strain>
    </source>
</reference>
<evidence type="ECO:0000313" key="4">
    <source>
        <dbReference type="Proteomes" id="UP000002051"/>
    </source>
</evidence>
<reference evidence="1 4" key="2">
    <citation type="journal article" date="2014" name="BMC Genomics">
        <title>An improved genome release (version Mt4.0) for the model legume Medicago truncatula.</title>
        <authorList>
            <person name="Tang H."/>
            <person name="Krishnakumar V."/>
            <person name="Bidwell S."/>
            <person name="Rosen B."/>
            <person name="Chan A."/>
            <person name="Zhou S."/>
            <person name="Gentzbittel L."/>
            <person name="Childs K.L."/>
            <person name="Yandell M."/>
            <person name="Gundlach H."/>
            <person name="Mayer K.F."/>
            <person name="Schwartz D.C."/>
            <person name="Town C.D."/>
        </authorList>
    </citation>
    <scope>GENOME REANNOTATION</scope>
    <source>
        <strain evidence="3 4">cv. Jemalong A17</strain>
    </source>
</reference>
<dbReference type="EnsemblPlants" id="AES77338">
    <property type="protein sequence ID" value="AES77338"/>
    <property type="gene ID" value="MTR_7g009440"/>
</dbReference>
<evidence type="ECO:0000313" key="1">
    <source>
        <dbReference type="EMBL" id="AES77338.1"/>
    </source>
</evidence>